<organism evidence="2 3">
    <name type="scientific">Sciurus carolinensis</name>
    <name type="common">Eastern gray squirrel</name>
    <dbReference type="NCBI Taxonomy" id="30640"/>
    <lineage>
        <taxon>Eukaryota</taxon>
        <taxon>Metazoa</taxon>
        <taxon>Chordata</taxon>
        <taxon>Craniata</taxon>
        <taxon>Vertebrata</taxon>
        <taxon>Euteleostomi</taxon>
        <taxon>Mammalia</taxon>
        <taxon>Eutheria</taxon>
        <taxon>Euarchontoglires</taxon>
        <taxon>Glires</taxon>
        <taxon>Rodentia</taxon>
        <taxon>Sciuromorpha</taxon>
        <taxon>Sciuridae</taxon>
        <taxon>Sciurinae</taxon>
        <taxon>Sciurini</taxon>
        <taxon>Sciurus</taxon>
    </lineage>
</organism>
<dbReference type="PANTHER" id="PTHR24135:SF4">
    <property type="entry name" value="SH3 AND MULTIPLE ANKYRIN REPEAT DOMAINS PROTEIN 3"/>
    <property type="match status" value="1"/>
</dbReference>
<evidence type="ECO:0000256" key="1">
    <source>
        <dbReference type="SAM" id="MobiDB-lite"/>
    </source>
</evidence>
<feature type="region of interest" description="Disordered" evidence="1">
    <location>
        <begin position="124"/>
        <end position="172"/>
    </location>
</feature>
<name>A0AA41T310_SCICA</name>
<dbReference type="AlphaFoldDB" id="A0AA41T310"/>
<dbReference type="GO" id="GO:0030160">
    <property type="term" value="F:synaptic receptor adaptor activity"/>
    <property type="evidence" value="ECO:0007669"/>
    <property type="project" value="TreeGrafter"/>
</dbReference>
<feature type="compositionally biased region" description="Pro residues" evidence="1">
    <location>
        <begin position="42"/>
        <end position="52"/>
    </location>
</feature>
<protein>
    <submittedName>
        <fullName evidence="2">SH3 and multiple ankyrin repeat domains protein 3</fullName>
    </submittedName>
</protein>
<feature type="compositionally biased region" description="Low complexity" evidence="1">
    <location>
        <begin position="152"/>
        <end position="172"/>
    </location>
</feature>
<dbReference type="Proteomes" id="UP001166674">
    <property type="component" value="Unassembled WGS sequence"/>
</dbReference>
<dbReference type="InterPro" id="IPR051569">
    <property type="entry name" value="SHANK"/>
</dbReference>
<evidence type="ECO:0000313" key="3">
    <source>
        <dbReference type="Proteomes" id="UP001166674"/>
    </source>
</evidence>
<evidence type="ECO:0000313" key="2">
    <source>
        <dbReference type="EMBL" id="MBZ3886423.1"/>
    </source>
</evidence>
<dbReference type="GO" id="GO:0014069">
    <property type="term" value="C:postsynaptic density"/>
    <property type="evidence" value="ECO:0007669"/>
    <property type="project" value="TreeGrafter"/>
</dbReference>
<keyword evidence="3" id="KW-1185">Reference proteome</keyword>
<reference evidence="2" key="1">
    <citation type="submission" date="2020-03" db="EMBL/GenBank/DDBJ databases">
        <title>Studies in the Genomics of Life Span.</title>
        <authorList>
            <person name="Glass D."/>
        </authorList>
    </citation>
    <scope>NUCLEOTIDE SEQUENCE</scope>
    <source>
        <strain evidence="2">SUZIE</strain>
        <tissue evidence="2">Muscle</tissue>
    </source>
</reference>
<dbReference type="PANTHER" id="PTHR24135">
    <property type="entry name" value="SH3 AND MULTIPLE ANKYRIN REPEAT DOMAINS PROTEIN"/>
    <property type="match status" value="1"/>
</dbReference>
<sequence>MATGPDSPYANLSPFSASLFAPSKSQHHKTPLVKQLQVAEPLPSPWVQPPGSTPADPGPGQGSSEQEPELVSAVNLPPAQLSSSDEETREELVCIGLVSPPEEFANGILLATQPPGLGPLPTTVPSVASGKPSTDSGVEEADTQSSSDPHLETTSTISTVSSMSTLSSESGELTNTHTSFADGHTFLLKKPPVPPKPKLKFPLGKGPVTFRDPLLKQSLDSKLMAQQHQADSAVLTSAAGPAHPLFLLQRRSKLWGSQWRAGAPWALR</sequence>
<gene>
    <name evidence="2" type="ORF">SUZIE_187875</name>
</gene>
<feature type="region of interest" description="Disordered" evidence="1">
    <location>
        <begin position="22"/>
        <end position="89"/>
    </location>
</feature>
<dbReference type="GO" id="GO:0043197">
    <property type="term" value="C:dendritic spine"/>
    <property type="evidence" value="ECO:0007669"/>
    <property type="project" value="TreeGrafter"/>
</dbReference>
<dbReference type="GO" id="GO:0045211">
    <property type="term" value="C:postsynaptic membrane"/>
    <property type="evidence" value="ECO:0007669"/>
    <property type="project" value="TreeGrafter"/>
</dbReference>
<proteinExistence type="predicted"/>
<dbReference type="EMBL" id="JAATJV010408417">
    <property type="protein sequence ID" value="MBZ3886423.1"/>
    <property type="molecule type" value="Genomic_DNA"/>
</dbReference>
<comment type="caution">
    <text evidence="2">The sequence shown here is derived from an EMBL/GenBank/DDBJ whole genome shotgun (WGS) entry which is preliminary data.</text>
</comment>
<dbReference type="GO" id="GO:0035255">
    <property type="term" value="F:ionotropic glutamate receptor binding"/>
    <property type="evidence" value="ECO:0007669"/>
    <property type="project" value="TreeGrafter"/>
</dbReference>
<accession>A0AA41T310</accession>